<evidence type="ECO:0000313" key="5">
    <source>
        <dbReference type="Proteomes" id="UP000779809"/>
    </source>
</evidence>
<evidence type="ECO:0000256" key="1">
    <source>
        <dbReference type="SAM" id="Phobius"/>
    </source>
</evidence>
<organism evidence="4 5">
    <name type="scientific">Candidatus Korobacter versatilis</name>
    <dbReference type="NCBI Taxonomy" id="658062"/>
    <lineage>
        <taxon>Bacteria</taxon>
        <taxon>Pseudomonadati</taxon>
        <taxon>Acidobacteriota</taxon>
        <taxon>Terriglobia</taxon>
        <taxon>Terriglobales</taxon>
        <taxon>Candidatus Korobacteraceae</taxon>
        <taxon>Candidatus Korobacter</taxon>
    </lineage>
</organism>
<dbReference type="NCBIfam" id="NF033610">
    <property type="entry name" value="SLATT_3"/>
    <property type="match status" value="1"/>
</dbReference>
<dbReference type="Proteomes" id="UP000779809">
    <property type="component" value="Unassembled WGS sequence"/>
</dbReference>
<feature type="transmembrane region" description="Helical" evidence="1">
    <location>
        <begin position="191"/>
        <end position="209"/>
    </location>
</feature>
<comment type="caution">
    <text evidence="4">The sequence shown here is derived from an EMBL/GenBank/DDBJ whole genome shotgun (WGS) entry which is preliminary data.</text>
</comment>
<feature type="transmembrane region" description="Helical" evidence="1">
    <location>
        <begin position="215"/>
        <end position="234"/>
    </location>
</feature>
<dbReference type="EMBL" id="JACPNR010000006">
    <property type="protein sequence ID" value="MBI2678202.1"/>
    <property type="molecule type" value="Genomic_DNA"/>
</dbReference>
<dbReference type="AlphaFoldDB" id="A0A932A833"/>
<keyword evidence="1" id="KW-1133">Transmembrane helix</keyword>
<evidence type="ECO:0000259" key="3">
    <source>
        <dbReference type="Pfam" id="PF18184"/>
    </source>
</evidence>
<dbReference type="NCBIfam" id="NF033634">
    <property type="entry name" value="SLATT_1"/>
    <property type="match status" value="1"/>
</dbReference>
<accession>A0A932A833</accession>
<sequence>MEASDYPWLHRAANTASDKTQRKHFSLLGIQLGIFLLVGVLVAVPTWVLISAQTANFLAEVAGVFLAAGLLIAAVTRQKKYEQAWFECRAVAESAKKLAWRYMMLLDPFTADCVDADNRFLDGLEAVRTERDIAGELAGQEVDRTQLSERMKTVRSRSFDERKVFYLVYRVADQREWYERRAKSNGRRAEWFFAGVLFIQFVALTNLLFKGSGFVQFSAAGVLMTLAASFSAWAQARRYEELSTAYSVAAEELTHLENLIALAETETELSSRIASTEEAISREHTSWKARRRVR</sequence>
<protein>
    <submittedName>
        <fullName evidence="4">DUF4231 domain-containing protein</fullName>
    </submittedName>
</protein>
<feature type="transmembrane region" description="Helical" evidence="1">
    <location>
        <begin position="27"/>
        <end position="50"/>
    </location>
</feature>
<dbReference type="Pfam" id="PF18184">
    <property type="entry name" value="SLATT_3"/>
    <property type="match status" value="1"/>
</dbReference>
<proteinExistence type="predicted"/>
<feature type="domain" description="SMODS and SLOG-associating 2TM effector" evidence="3">
    <location>
        <begin position="7"/>
        <end position="163"/>
    </location>
</feature>
<feature type="domain" description="SMODS and SLOG-associating 2TM effector" evidence="2">
    <location>
        <begin position="166"/>
        <end position="287"/>
    </location>
</feature>
<gene>
    <name evidence="4" type="ORF">HYX28_05435</name>
</gene>
<dbReference type="InterPro" id="IPR041116">
    <property type="entry name" value="SLATT_3"/>
</dbReference>
<evidence type="ECO:0000259" key="2">
    <source>
        <dbReference type="Pfam" id="PF18181"/>
    </source>
</evidence>
<dbReference type="Pfam" id="PF18181">
    <property type="entry name" value="SLATT_1"/>
    <property type="match status" value="1"/>
</dbReference>
<evidence type="ECO:0000313" key="4">
    <source>
        <dbReference type="EMBL" id="MBI2678202.1"/>
    </source>
</evidence>
<reference evidence="4" key="1">
    <citation type="submission" date="2020-07" db="EMBL/GenBank/DDBJ databases">
        <title>Huge and variable diversity of episymbiotic CPR bacteria and DPANN archaea in groundwater ecosystems.</title>
        <authorList>
            <person name="He C.Y."/>
            <person name="Keren R."/>
            <person name="Whittaker M."/>
            <person name="Farag I.F."/>
            <person name="Doudna J."/>
            <person name="Cate J.H.D."/>
            <person name="Banfield J.F."/>
        </authorList>
    </citation>
    <scope>NUCLEOTIDE SEQUENCE</scope>
    <source>
        <strain evidence="4">NC_groundwater_580_Pr5_B-0.1um_64_19</strain>
    </source>
</reference>
<feature type="transmembrane region" description="Helical" evidence="1">
    <location>
        <begin position="56"/>
        <end position="75"/>
    </location>
</feature>
<dbReference type="InterPro" id="IPR040884">
    <property type="entry name" value="SLATT_1"/>
</dbReference>
<name>A0A932A833_9BACT</name>
<keyword evidence="1" id="KW-0812">Transmembrane</keyword>
<keyword evidence="1" id="KW-0472">Membrane</keyword>